<dbReference type="Pfam" id="PF00076">
    <property type="entry name" value="RRM_1"/>
    <property type="match status" value="1"/>
</dbReference>
<dbReference type="PANTHER" id="PTHR10352">
    <property type="entry name" value="EUKARYOTIC TRANSLATION INITIATION FACTOR 3 SUBUNIT G"/>
    <property type="match status" value="1"/>
</dbReference>
<dbReference type="InterPro" id="IPR012677">
    <property type="entry name" value="Nucleotide-bd_a/b_plait_sf"/>
</dbReference>
<dbReference type="SUPFAM" id="SSF54928">
    <property type="entry name" value="RNA-binding domain, RBD"/>
    <property type="match status" value="1"/>
</dbReference>
<name>A0ABM1BN57_LIMPO</name>
<dbReference type="SMART" id="SM00360">
    <property type="entry name" value="RRM"/>
    <property type="match status" value="1"/>
</dbReference>
<reference evidence="5" key="1">
    <citation type="submission" date="2025-08" db="UniProtKB">
        <authorList>
            <consortium name="RefSeq"/>
        </authorList>
    </citation>
    <scope>IDENTIFICATION</scope>
    <source>
        <tissue evidence="5">Muscle</tissue>
    </source>
</reference>
<sequence>MNGQWLGSRAIRTNWATRKVSANRNQNDDELIHKTFISFGAIQEIRVFKDKGYAFIRFATKEAATHAIVGTHNSEINGQIVKCSWGKESSDPTNQQQAQHSFLVDTPFAESSTDSPINLVSFPESSYFSVSMMGVQMASWQGIPGQPQMAAAAAAQSPIGQQPGVIGAYPLQQYQAQLHLGGVE</sequence>
<dbReference type="GeneID" id="106469420"/>
<evidence type="ECO:0000313" key="5">
    <source>
        <dbReference type="RefSeq" id="XP_013785368.1"/>
    </source>
</evidence>
<keyword evidence="1 2" id="KW-0694">RNA-binding</keyword>
<evidence type="ECO:0000259" key="3">
    <source>
        <dbReference type="PROSITE" id="PS50102"/>
    </source>
</evidence>
<feature type="domain" description="RRM" evidence="3">
    <location>
        <begin position="28"/>
        <end position="88"/>
    </location>
</feature>
<evidence type="ECO:0000256" key="1">
    <source>
        <dbReference type="ARBA" id="ARBA00022884"/>
    </source>
</evidence>
<dbReference type="RefSeq" id="XP_013785368.1">
    <property type="nucleotide sequence ID" value="XM_013929914.1"/>
</dbReference>
<accession>A0ABM1BN57</accession>
<proteinExistence type="predicted"/>
<dbReference type="PROSITE" id="PS50102">
    <property type="entry name" value="RRM"/>
    <property type="match status" value="1"/>
</dbReference>
<evidence type="ECO:0000256" key="2">
    <source>
        <dbReference type="PROSITE-ProRule" id="PRU00176"/>
    </source>
</evidence>
<dbReference type="InterPro" id="IPR000504">
    <property type="entry name" value="RRM_dom"/>
</dbReference>
<gene>
    <name evidence="5" type="primary">LOC106469420</name>
</gene>
<evidence type="ECO:0000313" key="4">
    <source>
        <dbReference type="Proteomes" id="UP000694941"/>
    </source>
</evidence>
<dbReference type="Proteomes" id="UP000694941">
    <property type="component" value="Unplaced"/>
</dbReference>
<dbReference type="Gene3D" id="3.30.70.330">
    <property type="match status" value="1"/>
</dbReference>
<dbReference type="InterPro" id="IPR035979">
    <property type="entry name" value="RBD_domain_sf"/>
</dbReference>
<organism evidence="4 5">
    <name type="scientific">Limulus polyphemus</name>
    <name type="common">Atlantic horseshoe crab</name>
    <dbReference type="NCBI Taxonomy" id="6850"/>
    <lineage>
        <taxon>Eukaryota</taxon>
        <taxon>Metazoa</taxon>
        <taxon>Ecdysozoa</taxon>
        <taxon>Arthropoda</taxon>
        <taxon>Chelicerata</taxon>
        <taxon>Merostomata</taxon>
        <taxon>Xiphosura</taxon>
        <taxon>Limulidae</taxon>
        <taxon>Limulus</taxon>
    </lineage>
</organism>
<protein>
    <submittedName>
        <fullName evidence="5">Nucleolysin TIAR-like</fullName>
    </submittedName>
</protein>
<keyword evidence="4" id="KW-1185">Reference proteome</keyword>